<feature type="transmembrane region" description="Helical" evidence="1">
    <location>
        <begin position="12"/>
        <end position="38"/>
    </location>
</feature>
<gene>
    <name evidence="2" type="ORF">D3880_00600</name>
</gene>
<organism evidence="2 3">
    <name type="scientific">Pseudomonas cavernae</name>
    <dbReference type="NCBI Taxonomy" id="2320867"/>
    <lineage>
        <taxon>Bacteria</taxon>
        <taxon>Pseudomonadati</taxon>
        <taxon>Pseudomonadota</taxon>
        <taxon>Gammaproteobacteria</taxon>
        <taxon>Pseudomonadales</taxon>
        <taxon>Pseudomonadaceae</taxon>
        <taxon>Pseudomonas</taxon>
    </lineage>
</organism>
<evidence type="ECO:0000313" key="3">
    <source>
        <dbReference type="Proteomes" id="UP000265560"/>
    </source>
</evidence>
<keyword evidence="1" id="KW-0472">Membrane</keyword>
<feature type="transmembrane region" description="Helical" evidence="1">
    <location>
        <begin position="50"/>
        <end position="69"/>
    </location>
</feature>
<accession>A0A385YWQ4</accession>
<name>A0A385YWQ4_9PSED</name>
<evidence type="ECO:0000256" key="1">
    <source>
        <dbReference type="SAM" id="Phobius"/>
    </source>
</evidence>
<keyword evidence="1" id="KW-0812">Transmembrane</keyword>
<evidence type="ECO:0000313" key="2">
    <source>
        <dbReference type="EMBL" id="AYC30974.1"/>
    </source>
</evidence>
<reference evidence="3" key="1">
    <citation type="submission" date="2018-09" db="EMBL/GenBank/DDBJ databases">
        <authorList>
            <person name="Zhu H."/>
        </authorList>
    </citation>
    <scope>NUCLEOTIDE SEQUENCE [LARGE SCALE GENOMIC DNA]</scope>
    <source>
        <strain evidence="3">K2W31S-8</strain>
    </source>
</reference>
<keyword evidence="3" id="KW-1185">Reference proteome</keyword>
<sequence>MRSAWELLRAMWVVGCIPIGALLLIVMVLCGFNLAFFLGISGGADPVVRWLFWALVLYFMGGGWLFWWVDQRYAGKLKQLTAAFQAQGFRPQVEVFAKMSDAYLGIDSSARRLLAYPVDGAGHFFQLAEISSWRIVPVGKRNHRLELLTSNLKIPVFSLVLKPAEVLTTEARLAALLGA</sequence>
<dbReference type="KEGG" id="pcav:D3880_00600"/>
<dbReference type="EMBL" id="CP032419">
    <property type="protein sequence ID" value="AYC30974.1"/>
    <property type="molecule type" value="Genomic_DNA"/>
</dbReference>
<keyword evidence="1" id="KW-1133">Transmembrane helix</keyword>
<proteinExistence type="predicted"/>
<dbReference type="OrthoDB" id="6863308at2"/>
<dbReference type="RefSeq" id="WP_119891609.1">
    <property type="nucleotide sequence ID" value="NZ_CP032419.1"/>
</dbReference>
<dbReference type="Proteomes" id="UP000265560">
    <property type="component" value="Chromosome"/>
</dbReference>
<protein>
    <submittedName>
        <fullName evidence="2">Uncharacterized protein</fullName>
    </submittedName>
</protein>
<dbReference type="AlphaFoldDB" id="A0A385YWQ4"/>